<dbReference type="EMBL" id="JAVKPH010000010">
    <property type="protein sequence ID" value="MDR5653115.1"/>
    <property type="molecule type" value="Genomic_DNA"/>
</dbReference>
<keyword evidence="2" id="KW-1185">Reference proteome</keyword>
<organism evidence="1 2">
    <name type="scientific">Ruixingdingia sedimenti</name>
    <dbReference type="NCBI Taxonomy" id="3073604"/>
    <lineage>
        <taxon>Bacteria</taxon>
        <taxon>Pseudomonadati</taxon>
        <taxon>Pseudomonadota</taxon>
        <taxon>Alphaproteobacteria</taxon>
        <taxon>Rhodobacterales</taxon>
        <taxon>Paracoccaceae</taxon>
        <taxon>Ruixingdingia</taxon>
    </lineage>
</organism>
<gene>
    <name evidence="1" type="ORF">RGD00_10895</name>
</gene>
<protein>
    <submittedName>
        <fullName evidence="1">Transcriptional regulator</fullName>
    </submittedName>
</protein>
<dbReference type="Gene3D" id="1.10.357.10">
    <property type="entry name" value="Tetracycline Repressor, domain 2"/>
    <property type="match status" value="1"/>
</dbReference>
<proteinExistence type="predicted"/>
<name>A0ABU1F8B8_9RHOB</name>
<evidence type="ECO:0000313" key="1">
    <source>
        <dbReference type="EMBL" id="MDR5653115.1"/>
    </source>
</evidence>
<dbReference type="RefSeq" id="WP_310457349.1">
    <property type="nucleotide sequence ID" value="NZ_JAVKPH010000010.1"/>
</dbReference>
<comment type="caution">
    <text evidence="1">The sequence shown here is derived from an EMBL/GenBank/DDBJ whole genome shotgun (WGS) entry which is preliminary data.</text>
</comment>
<accession>A0ABU1F8B8</accession>
<dbReference type="Proteomes" id="UP001247754">
    <property type="component" value="Unassembled WGS sequence"/>
</dbReference>
<sequence length="154" mass="15280">MVLSLLYAGGEKAVTFGAVAAGAGLAASSLVQRHGSVAGMIRDARAHAWAGRQARLLALDATLPPNAKGAVALLKALAEAGMPDPSEAADPALASLAADWRAGVEGALAARLGGGAKGAELAAILFAAWAGQMAWSAAGGRGFRLKEALRRLGG</sequence>
<reference evidence="1 2" key="1">
    <citation type="submission" date="2023-09" db="EMBL/GenBank/DDBJ databases">
        <title>Xinfangfangia sedmenti sp. nov., isolated the sedment.</title>
        <authorList>
            <person name="Xu L."/>
        </authorList>
    </citation>
    <scope>NUCLEOTIDE SEQUENCE [LARGE SCALE GENOMIC DNA]</scope>
    <source>
        <strain evidence="1 2">LG-4</strain>
    </source>
</reference>
<evidence type="ECO:0000313" key="2">
    <source>
        <dbReference type="Proteomes" id="UP001247754"/>
    </source>
</evidence>